<gene>
    <name evidence="3" type="ORF">SAMN04488525_103419</name>
</gene>
<dbReference type="SUPFAM" id="SSF47819">
    <property type="entry name" value="HRDC-like"/>
    <property type="match status" value="1"/>
</dbReference>
<reference evidence="3 4" key="1">
    <citation type="submission" date="2016-10" db="EMBL/GenBank/DDBJ databases">
        <authorList>
            <person name="Varghese N."/>
            <person name="Submissions S."/>
        </authorList>
    </citation>
    <scope>NUCLEOTIDE SEQUENCE [LARGE SCALE GENOMIC DNA]</scope>
    <source>
        <strain evidence="3 4">DSM 14526</strain>
    </source>
</reference>
<feature type="domain" description="HRDC" evidence="2">
    <location>
        <begin position="274"/>
        <end position="353"/>
    </location>
</feature>
<dbReference type="InterPro" id="IPR011528">
    <property type="entry name" value="NERD"/>
</dbReference>
<dbReference type="Pfam" id="PF00570">
    <property type="entry name" value="HRDC"/>
    <property type="match status" value="1"/>
</dbReference>
<evidence type="ECO:0000259" key="1">
    <source>
        <dbReference type="PROSITE" id="PS50965"/>
    </source>
</evidence>
<dbReference type="GO" id="GO:0003676">
    <property type="term" value="F:nucleic acid binding"/>
    <property type="evidence" value="ECO:0007669"/>
    <property type="project" value="InterPro"/>
</dbReference>
<name>A0AB38A0W9_9LACT</name>
<evidence type="ECO:0000313" key="4">
    <source>
        <dbReference type="Proteomes" id="UP000199042"/>
    </source>
</evidence>
<dbReference type="PROSITE" id="PS50965">
    <property type="entry name" value="NERD"/>
    <property type="match status" value="1"/>
</dbReference>
<dbReference type="Pfam" id="PF08378">
    <property type="entry name" value="NERD"/>
    <property type="match status" value="1"/>
</dbReference>
<dbReference type="AlphaFoldDB" id="A0AB38A0W9"/>
<keyword evidence="4" id="KW-1185">Reference proteome</keyword>
<protein>
    <submittedName>
        <fullName evidence="3">HRDC domain-containing protein</fullName>
    </submittedName>
</protein>
<sequence>MGVFDSFKELVTQKPVGLKKPDFYKADSDAKKQLERLQQLYATAPDRVKPQIERDMRLLAYGIAGEENVAFELNNSYLPIIVLHNLRLEHEGLSVQIDYLIITTKICLVIECKNLFGNLEVNSRGEFIRELDFNGKRKKEGIYSPITQNTRHMEMIKKIGSANQKNFVSRTTFEKYFEKSYQSVIVLANPKTVINVKNATKAIKDQIIRSDQLIAHIKNRIRESKDLAWSEKEMYQIADFFMSLHKENTVDYAKKYFQEDNTEQAEETPQAELAVEETPLYQELKRYRHETSKVEGVKPYHIYSNAQLDALVAGMPRNLDELRKISGFGEVKCEKYGPAIIVLVQRYRAGSTK</sequence>
<dbReference type="Gene3D" id="1.10.150.80">
    <property type="entry name" value="HRDC domain"/>
    <property type="match status" value="1"/>
</dbReference>
<dbReference type="PROSITE" id="PS50967">
    <property type="entry name" value="HRDC"/>
    <property type="match status" value="1"/>
</dbReference>
<dbReference type="RefSeq" id="WP_086985876.1">
    <property type="nucleotide sequence ID" value="NZ_FJNA01000001.1"/>
</dbReference>
<dbReference type="EMBL" id="FNQH01000003">
    <property type="protein sequence ID" value="SEA55193.1"/>
    <property type="molecule type" value="Genomic_DNA"/>
</dbReference>
<dbReference type="GO" id="GO:0000166">
    <property type="term" value="F:nucleotide binding"/>
    <property type="evidence" value="ECO:0007669"/>
    <property type="project" value="InterPro"/>
</dbReference>
<dbReference type="InterPro" id="IPR002121">
    <property type="entry name" value="HRDC_dom"/>
</dbReference>
<evidence type="ECO:0000259" key="2">
    <source>
        <dbReference type="PROSITE" id="PS50967"/>
    </source>
</evidence>
<dbReference type="InterPro" id="IPR044876">
    <property type="entry name" value="HRDC_dom_sf"/>
</dbReference>
<comment type="caution">
    <text evidence="3">The sequence shown here is derived from an EMBL/GenBank/DDBJ whole genome shotgun (WGS) entry which is preliminary data.</text>
</comment>
<accession>A0AB38A0W9</accession>
<feature type="domain" description="NERD" evidence="1">
    <location>
        <begin position="61"/>
        <end position="179"/>
    </location>
</feature>
<proteinExistence type="predicted"/>
<organism evidence="3 4">
    <name type="scientific">Trichococcus collinsii</name>
    <dbReference type="NCBI Taxonomy" id="157076"/>
    <lineage>
        <taxon>Bacteria</taxon>
        <taxon>Bacillati</taxon>
        <taxon>Bacillota</taxon>
        <taxon>Bacilli</taxon>
        <taxon>Lactobacillales</taxon>
        <taxon>Carnobacteriaceae</taxon>
        <taxon>Trichococcus</taxon>
    </lineage>
</organism>
<dbReference type="InterPro" id="IPR010997">
    <property type="entry name" value="HRDC-like_sf"/>
</dbReference>
<dbReference type="Proteomes" id="UP000199042">
    <property type="component" value="Unassembled WGS sequence"/>
</dbReference>
<evidence type="ECO:0000313" key="3">
    <source>
        <dbReference type="EMBL" id="SEA55193.1"/>
    </source>
</evidence>
<dbReference type="SMART" id="SM00341">
    <property type="entry name" value="HRDC"/>
    <property type="match status" value="1"/>
</dbReference>